<dbReference type="PANTHER" id="PTHR43357">
    <property type="entry name" value="INNER MEMBRANE ABC TRANSPORTER PERMEASE PROTEIN YDCV"/>
    <property type="match status" value="1"/>
</dbReference>
<evidence type="ECO:0000256" key="8">
    <source>
        <dbReference type="RuleBase" id="RU363032"/>
    </source>
</evidence>
<dbReference type="GO" id="GO:0055085">
    <property type="term" value="P:transmembrane transport"/>
    <property type="evidence" value="ECO:0007669"/>
    <property type="project" value="InterPro"/>
</dbReference>
<evidence type="ECO:0000256" key="3">
    <source>
        <dbReference type="ARBA" id="ARBA00022475"/>
    </source>
</evidence>
<evidence type="ECO:0000256" key="5">
    <source>
        <dbReference type="ARBA" id="ARBA00022692"/>
    </source>
</evidence>
<dbReference type="RefSeq" id="WP_112115027.1">
    <property type="nucleotide sequence ID" value="NZ_PRKZ01000002.1"/>
</dbReference>
<dbReference type="SUPFAM" id="SSF161098">
    <property type="entry name" value="MetI-like"/>
    <property type="match status" value="2"/>
</dbReference>
<keyword evidence="3" id="KW-1003">Cell membrane</keyword>
<feature type="transmembrane region" description="Helical" evidence="8">
    <location>
        <begin position="97"/>
        <end position="117"/>
    </location>
</feature>
<evidence type="ECO:0000256" key="6">
    <source>
        <dbReference type="ARBA" id="ARBA00022989"/>
    </source>
</evidence>
<keyword evidence="6 8" id="KW-1133">Transmembrane helix</keyword>
<keyword evidence="2 8" id="KW-0813">Transport</keyword>
<evidence type="ECO:0000256" key="7">
    <source>
        <dbReference type="ARBA" id="ARBA00023136"/>
    </source>
</evidence>
<feature type="transmembrane region" description="Helical" evidence="8">
    <location>
        <begin position="243"/>
        <end position="263"/>
    </location>
</feature>
<accession>A0A329TMX1</accession>
<dbReference type="InterPro" id="IPR035906">
    <property type="entry name" value="MetI-like_sf"/>
</dbReference>
<keyword evidence="5 8" id="KW-0812">Transmembrane</keyword>
<comment type="caution">
    <text evidence="10">The sequence shown here is derived from an EMBL/GenBank/DDBJ whole genome shotgun (WGS) entry which is preliminary data.</text>
</comment>
<feature type="transmembrane region" description="Helical" evidence="8">
    <location>
        <begin position="480"/>
        <end position="503"/>
    </location>
</feature>
<dbReference type="EMBL" id="PRKZ01000002">
    <property type="protein sequence ID" value="RAW51107.1"/>
    <property type="molecule type" value="Genomic_DNA"/>
</dbReference>
<feature type="domain" description="ABC transmembrane type-1" evidence="9">
    <location>
        <begin position="59"/>
        <end position="264"/>
    </location>
</feature>
<name>A0A329TMX1_9FIRM</name>
<evidence type="ECO:0000259" key="9">
    <source>
        <dbReference type="PROSITE" id="PS50928"/>
    </source>
</evidence>
<keyword evidence="7 8" id="KW-0472">Membrane</keyword>
<comment type="similarity">
    <text evidence="8">Belongs to the binding-protein-dependent transport system permease family.</text>
</comment>
<dbReference type="PROSITE" id="PS50928">
    <property type="entry name" value="ABC_TM1"/>
    <property type="match status" value="2"/>
</dbReference>
<feature type="transmembrane region" description="Helical" evidence="8">
    <location>
        <begin position="137"/>
        <end position="160"/>
    </location>
</feature>
<comment type="subcellular location">
    <subcellularLocation>
        <location evidence="1">Cell inner membrane</location>
        <topology evidence="1">Multi-pass membrane protein</topology>
    </subcellularLocation>
    <subcellularLocation>
        <location evidence="8">Cell membrane</location>
        <topology evidence="8">Multi-pass membrane protein</topology>
    </subcellularLocation>
</comment>
<proteinExistence type="inferred from homology"/>
<feature type="transmembrane region" description="Helical" evidence="8">
    <location>
        <begin position="292"/>
        <end position="313"/>
    </location>
</feature>
<dbReference type="Gene3D" id="1.10.3720.10">
    <property type="entry name" value="MetI-like"/>
    <property type="match status" value="2"/>
</dbReference>
<keyword evidence="4" id="KW-0997">Cell inner membrane</keyword>
<evidence type="ECO:0000256" key="1">
    <source>
        <dbReference type="ARBA" id="ARBA00004429"/>
    </source>
</evidence>
<dbReference type="CDD" id="cd06261">
    <property type="entry name" value="TM_PBP2"/>
    <property type="match status" value="2"/>
</dbReference>
<feature type="transmembrane region" description="Helical" evidence="8">
    <location>
        <begin position="12"/>
        <end position="32"/>
    </location>
</feature>
<organism evidence="10 11">
    <name type="scientific">Faecalibacterium prausnitzii</name>
    <dbReference type="NCBI Taxonomy" id="853"/>
    <lineage>
        <taxon>Bacteria</taxon>
        <taxon>Bacillati</taxon>
        <taxon>Bacillota</taxon>
        <taxon>Clostridia</taxon>
        <taxon>Eubacteriales</taxon>
        <taxon>Oscillospiraceae</taxon>
        <taxon>Faecalibacterium</taxon>
    </lineage>
</organism>
<sequence>MKQTNRKADLPLLLLAVVLIFLIVCPVGMIFAKAVMQNGRLDFSPAVQTLLNPENAHMIGNSLLLGVLVVLLPTLIAAPLAYLFSRTKFARYRVFDILFMIPFMTPPYIASMGWILFMQKKGLLQQLIPAAAGCEKIFFTLGGLVLVMSLHVFPFMLTMLKNAMLNIPSSLEEAGAVFGAGFSARMRKIFLPLLSGNYAIGALLVFVKTLSEYGTPSTLGKRIGFEVFTTEIHRHATVAPIDFGSSATLSSVLVGICLCMWMLQNYITTRKSYNLVSGKGARRVEQSMGKGATVAAWAYIVLVLLIAVGVPYFSVISTSLINLRGYGLAPGNFTIAHYVELFTENEKGLSALKNSVFLAVTSATICAVLGTLLVLAVRKSHSKLRKVVEAIGLLPEMLPGIVLVIGIMLFWNQIYNILPLYNTIGIMVLAYVVLFLPYTVQYVTSSFTQISDSLMAAGQVFGGSPVYILRRITLPLIRQGIATGWMMTFIIAFRELVTASLIAPPNTLVVSTFIVREFEQGSVSVGMAMAVLCVLFSTTALLILNTVIDHRKVH</sequence>
<reference evidence="10 11" key="1">
    <citation type="submission" date="2018-02" db="EMBL/GenBank/DDBJ databases">
        <title>Complete genome sequencing of Faecalibacterium prausnitzii strains isolated from the human gut.</title>
        <authorList>
            <person name="Fitzgerald B.C."/>
            <person name="Shkoporov A.N."/>
            <person name="Ross P.R."/>
            <person name="Hill C."/>
        </authorList>
    </citation>
    <scope>NUCLEOTIDE SEQUENCE [LARGE SCALE GENOMIC DNA]</scope>
    <source>
        <strain evidence="10 11">APC942/8-14-2</strain>
    </source>
</reference>
<feature type="transmembrane region" description="Helical" evidence="8">
    <location>
        <begin position="387"/>
        <end position="411"/>
    </location>
</feature>
<feature type="transmembrane region" description="Helical" evidence="8">
    <location>
        <begin position="63"/>
        <end position="85"/>
    </location>
</feature>
<feature type="transmembrane region" description="Helical" evidence="8">
    <location>
        <begin position="523"/>
        <end position="548"/>
    </location>
</feature>
<gene>
    <name evidence="10" type="ORF">C4N25_03625</name>
</gene>
<evidence type="ECO:0000256" key="4">
    <source>
        <dbReference type="ARBA" id="ARBA00022519"/>
    </source>
</evidence>
<evidence type="ECO:0000256" key="2">
    <source>
        <dbReference type="ARBA" id="ARBA00022448"/>
    </source>
</evidence>
<dbReference type="Proteomes" id="UP000251634">
    <property type="component" value="Unassembled WGS sequence"/>
</dbReference>
<dbReference type="PANTHER" id="PTHR43357:SF3">
    <property type="entry name" value="FE(3+)-TRANSPORT SYSTEM PERMEASE PROTEIN FBPB 2"/>
    <property type="match status" value="1"/>
</dbReference>
<dbReference type="AlphaFoldDB" id="A0A329TMX1"/>
<dbReference type="GO" id="GO:0005886">
    <property type="term" value="C:plasma membrane"/>
    <property type="evidence" value="ECO:0007669"/>
    <property type="project" value="UniProtKB-SubCell"/>
</dbReference>
<feature type="domain" description="ABC transmembrane type-1" evidence="9">
    <location>
        <begin position="352"/>
        <end position="544"/>
    </location>
</feature>
<dbReference type="Pfam" id="PF00528">
    <property type="entry name" value="BPD_transp_1"/>
    <property type="match status" value="2"/>
</dbReference>
<evidence type="ECO:0000313" key="10">
    <source>
        <dbReference type="EMBL" id="RAW51107.1"/>
    </source>
</evidence>
<evidence type="ECO:0000313" key="11">
    <source>
        <dbReference type="Proteomes" id="UP000251634"/>
    </source>
</evidence>
<feature type="transmembrane region" description="Helical" evidence="8">
    <location>
        <begin position="356"/>
        <end position="375"/>
    </location>
</feature>
<feature type="transmembrane region" description="Helical" evidence="8">
    <location>
        <begin position="189"/>
        <end position="207"/>
    </location>
</feature>
<protein>
    <submittedName>
        <fullName evidence="10">ABC transporter permease</fullName>
    </submittedName>
</protein>
<feature type="transmembrane region" description="Helical" evidence="8">
    <location>
        <begin position="417"/>
        <end position="440"/>
    </location>
</feature>
<dbReference type="InterPro" id="IPR000515">
    <property type="entry name" value="MetI-like"/>
</dbReference>